<dbReference type="GO" id="GO:0005737">
    <property type="term" value="C:cytoplasm"/>
    <property type="evidence" value="ECO:0007669"/>
    <property type="project" value="UniProtKB-SubCell"/>
</dbReference>
<dbReference type="Pfam" id="PF01121">
    <property type="entry name" value="CoaE"/>
    <property type="match status" value="1"/>
</dbReference>
<dbReference type="PANTHER" id="PTHR10695">
    <property type="entry name" value="DEPHOSPHO-COA KINASE-RELATED"/>
    <property type="match status" value="1"/>
</dbReference>
<comment type="subcellular location">
    <subcellularLocation>
        <location evidence="8">Cytoplasm</location>
    </subcellularLocation>
</comment>
<dbReference type="CDD" id="cd02022">
    <property type="entry name" value="DPCK"/>
    <property type="match status" value="1"/>
</dbReference>
<dbReference type="GO" id="GO:0005524">
    <property type="term" value="F:ATP binding"/>
    <property type="evidence" value="ECO:0007669"/>
    <property type="project" value="UniProtKB-UniRule"/>
</dbReference>
<name>A0A841RSH6_9BACI</name>
<evidence type="ECO:0000256" key="5">
    <source>
        <dbReference type="ARBA" id="ARBA00022777"/>
    </source>
</evidence>
<protein>
    <recommendedName>
        <fullName evidence="8 9">Dephospho-CoA kinase</fullName>
        <ecNumber evidence="8 9">2.7.1.24</ecNumber>
    </recommendedName>
    <alternativeName>
        <fullName evidence="8">Dephosphocoenzyme A kinase</fullName>
    </alternativeName>
</protein>
<keyword evidence="4 8" id="KW-0547">Nucleotide-binding</keyword>
<comment type="pathway">
    <text evidence="8">Cofactor biosynthesis; coenzyme A biosynthesis; CoA from (R)-pantothenate: step 5/5.</text>
</comment>
<dbReference type="InterPro" id="IPR027417">
    <property type="entry name" value="P-loop_NTPase"/>
</dbReference>
<keyword evidence="5 8" id="KW-0418">Kinase</keyword>
<evidence type="ECO:0000256" key="8">
    <source>
        <dbReference type="HAMAP-Rule" id="MF_00376"/>
    </source>
</evidence>
<evidence type="ECO:0000256" key="3">
    <source>
        <dbReference type="ARBA" id="ARBA00022679"/>
    </source>
</evidence>
<dbReference type="UniPathway" id="UPA00241">
    <property type="reaction ID" value="UER00356"/>
</dbReference>
<gene>
    <name evidence="8" type="primary">coaE</name>
    <name evidence="11" type="ORF">GGQ92_002713</name>
</gene>
<keyword evidence="7 8" id="KW-0173">Coenzyme A biosynthesis</keyword>
<dbReference type="EC" id="2.7.1.24" evidence="8 9"/>
<dbReference type="PANTHER" id="PTHR10695:SF46">
    <property type="entry name" value="BIFUNCTIONAL COENZYME A SYNTHASE-RELATED"/>
    <property type="match status" value="1"/>
</dbReference>
<comment type="function">
    <text evidence="8">Catalyzes the phosphorylation of the 3'-hydroxyl group of dephosphocoenzyme A to form coenzyme A.</text>
</comment>
<feature type="binding site" evidence="8">
    <location>
        <begin position="10"/>
        <end position="15"/>
    </location>
    <ligand>
        <name>ATP</name>
        <dbReference type="ChEBI" id="CHEBI:30616"/>
    </ligand>
</feature>
<keyword evidence="6 8" id="KW-0067">ATP-binding</keyword>
<dbReference type="FunFam" id="3.40.50.300:FF:000991">
    <property type="entry name" value="Dephospho-CoA kinase"/>
    <property type="match status" value="1"/>
</dbReference>
<dbReference type="Proteomes" id="UP000572212">
    <property type="component" value="Unassembled WGS sequence"/>
</dbReference>
<evidence type="ECO:0000256" key="6">
    <source>
        <dbReference type="ARBA" id="ARBA00022840"/>
    </source>
</evidence>
<dbReference type="NCBIfam" id="TIGR00152">
    <property type="entry name" value="dephospho-CoA kinase"/>
    <property type="match status" value="1"/>
</dbReference>
<comment type="caution">
    <text evidence="11">The sequence shown here is derived from an EMBL/GenBank/DDBJ whole genome shotgun (WGS) entry which is preliminary data.</text>
</comment>
<feature type="compositionally biased region" description="Basic and acidic residues" evidence="10">
    <location>
        <begin position="183"/>
        <end position="198"/>
    </location>
</feature>
<dbReference type="PROSITE" id="PS51219">
    <property type="entry name" value="DPCK"/>
    <property type="match status" value="1"/>
</dbReference>
<comment type="catalytic activity">
    <reaction evidence="8">
        <text>3'-dephospho-CoA + ATP = ADP + CoA + H(+)</text>
        <dbReference type="Rhea" id="RHEA:18245"/>
        <dbReference type="ChEBI" id="CHEBI:15378"/>
        <dbReference type="ChEBI" id="CHEBI:30616"/>
        <dbReference type="ChEBI" id="CHEBI:57287"/>
        <dbReference type="ChEBI" id="CHEBI:57328"/>
        <dbReference type="ChEBI" id="CHEBI:456216"/>
        <dbReference type="EC" id="2.7.1.24"/>
    </reaction>
</comment>
<dbReference type="InterPro" id="IPR001977">
    <property type="entry name" value="Depp_CoAkinase"/>
</dbReference>
<dbReference type="RefSeq" id="WP_184249905.1">
    <property type="nucleotide sequence ID" value="NZ_BAAACU010000004.1"/>
</dbReference>
<feature type="region of interest" description="Disordered" evidence="10">
    <location>
        <begin position="156"/>
        <end position="198"/>
    </location>
</feature>
<evidence type="ECO:0000256" key="9">
    <source>
        <dbReference type="NCBIfam" id="TIGR00152"/>
    </source>
</evidence>
<proteinExistence type="inferred from homology"/>
<keyword evidence="12" id="KW-1185">Reference proteome</keyword>
<dbReference type="SUPFAM" id="SSF52540">
    <property type="entry name" value="P-loop containing nucleoside triphosphate hydrolases"/>
    <property type="match status" value="1"/>
</dbReference>
<dbReference type="Gene3D" id="3.40.50.300">
    <property type="entry name" value="P-loop containing nucleotide triphosphate hydrolases"/>
    <property type="match status" value="1"/>
</dbReference>
<keyword evidence="2 8" id="KW-0963">Cytoplasm</keyword>
<evidence type="ECO:0000256" key="2">
    <source>
        <dbReference type="ARBA" id="ARBA00022490"/>
    </source>
</evidence>
<comment type="similarity">
    <text evidence="1 8">Belongs to the CoaE family.</text>
</comment>
<evidence type="ECO:0000256" key="10">
    <source>
        <dbReference type="SAM" id="MobiDB-lite"/>
    </source>
</evidence>
<dbReference type="AlphaFoldDB" id="A0A841RSH6"/>
<evidence type="ECO:0000313" key="11">
    <source>
        <dbReference type="EMBL" id="MBB6513894.1"/>
    </source>
</evidence>
<dbReference type="GO" id="GO:0015937">
    <property type="term" value="P:coenzyme A biosynthetic process"/>
    <property type="evidence" value="ECO:0007669"/>
    <property type="project" value="UniProtKB-UniRule"/>
</dbReference>
<keyword evidence="3 8" id="KW-0808">Transferase</keyword>
<evidence type="ECO:0000256" key="1">
    <source>
        <dbReference type="ARBA" id="ARBA00009018"/>
    </source>
</evidence>
<dbReference type="HAMAP" id="MF_00376">
    <property type="entry name" value="Dephospho_CoA_kinase"/>
    <property type="match status" value="1"/>
</dbReference>
<sequence>MIIGLTGNIASGKTTIANILHETYHFPIIDADLIARKVVEPGEMALSQLVDIFGEEIVLDNGELNRAKLGKIVFQDDAKRQQLNNIVHPAIRKRMVEEKDKLLDEGYKHIVMDIPLLFENKLTYLVDKTLVVYTKEEIRLQRLMKRNGFTEEEARNRMNAQMDAEEKKKLADEWIDNSGSKSSSKEQLETILEKWSLK</sequence>
<evidence type="ECO:0000256" key="7">
    <source>
        <dbReference type="ARBA" id="ARBA00022993"/>
    </source>
</evidence>
<accession>A0A841RSH6</accession>
<evidence type="ECO:0000256" key="4">
    <source>
        <dbReference type="ARBA" id="ARBA00022741"/>
    </source>
</evidence>
<dbReference type="GO" id="GO:0004140">
    <property type="term" value="F:dephospho-CoA kinase activity"/>
    <property type="evidence" value="ECO:0007669"/>
    <property type="project" value="UniProtKB-UniRule"/>
</dbReference>
<evidence type="ECO:0000313" key="12">
    <source>
        <dbReference type="Proteomes" id="UP000572212"/>
    </source>
</evidence>
<organism evidence="11 12">
    <name type="scientific">Gracilibacillus halotolerans</name>
    <dbReference type="NCBI Taxonomy" id="74386"/>
    <lineage>
        <taxon>Bacteria</taxon>
        <taxon>Bacillati</taxon>
        <taxon>Bacillota</taxon>
        <taxon>Bacilli</taxon>
        <taxon>Bacillales</taxon>
        <taxon>Bacillaceae</taxon>
        <taxon>Gracilibacillus</taxon>
    </lineage>
</organism>
<reference evidence="11 12" key="1">
    <citation type="submission" date="2020-08" db="EMBL/GenBank/DDBJ databases">
        <title>Genomic Encyclopedia of Type Strains, Phase IV (KMG-IV): sequencing the most valuable type-strain genomes for metagenomic binning, comparative biology and taxonomic classification.</title>
        <authorList>
            <person name="Goeker M."/>
        </authorList>
    </citation>
    <scope>NUCLEOTIDE SEQUENCE [LARGE SCALE GENOMIC DNA]</scope>
    <source>
        <strain evidence="11 12">DSM 11805</strain>
    </source>
</reference>
<dbReference type="EMBL" id="JACHON010000018">
    <property type="protein sequence ID" value="MBB6513894.1"/>
    <property type="molecule type" value="Genomic_DNA"/>
</dbReference>